<keyword evidence="2" id="KW-1185">Reference proteome</keyword>
<proteinExistence type="predicted"/>
<name>A0ACC3TMX1_9ASCO</name>
<reference evidence="2" key="1">
    <citation type="journal article" date="2024" name="Front. Bioeng. Biotechnol.">
        <title>Genome-scale model development and genomic sequencing of the oleaginous clade Lipomyces.</title>
        <authorList>
            <person name="Czajka J.J."/>
            <person name="Han Y."/>
            <person name="Kim J."/>
            <person name="Mondo S.J."/>
            <person name="Hofstad B.A."/>
            <person name="Robles A."/>
            <person name="Haridas S."/>
            <person name="Riley R."/>
            <person name="LaButti K."/>
            <person name="Pangilinan J."/>
            <person name="Andreopoulos W."/>
            <person name="Lipzen A."/>
            <person name="Yan J."/>
            <person name="Wang M."/>
            <person name="Ng V."/>
            <person name="Grigoriev I.V."/>
            <person name="Spatafora J.W."/>
            <person name="Magnuson J.K."/>
            <person name="Baker S.E."/>
            <person name="Pomraning K.R."/>
        </authorList>
    </citation>
    <scope>NUCLEOTIDE SEQUENCE [LARGE SCALE GENOMIC DNA]</scope>
    <source>
        <strain evidence="2">CBS 10300</strain>
    </source>
</reference>
<comment type="caution">
    <text evidence="1">The sequence shown here is derived from an EMBL/GenBank/DDBJ whole genome shotgun (WGS) entry which is preliminary data.</text>
</comment>
<evidence type="ECO:0000313" key="1">
    <source>
        <dbReference type="EMBL" id="KAK9321473.1"/>
    </source>
</evidence>
<organism evidence="1 2">
    <name type="scientific">Lipomyces orientalis</name>
    <dbReference type="NCBI Taxonomy" id="1233043"/>
    <lineage>
        <taxon>Eukaryota</taxon>
        <taxon>Fungi</taxon>
        <taxon>Dikarya</taxon>
        <taxon>Ascomycota</taxon>
        <taxon>Saccharomycotina</taxon>
        <taxon>Lipomycetes</taxon>
        <taxon>Lipomycetales</taxon>
        <taxon>Lipomycetaceae</taxon>
        <taxon>Lipomyces</taxon>
    </lineage>
</organism>
<protein>
    <submittedName>
        <fullName evidence="1">LETM1-like protein-domain-containing protein</fullName>
    </submittedName>
</protein>
<gene>
    <name evidence="1" type="ORF">V1517DRAFT_326213</name>
</gene>
<evidence type="ECO:0000313" key="2">
    <source>
        <dbReference type="Proteomes" id="UP001489719"/>
    </source>
</evidence>
<sequence length="532" mass="59443">MLVRESSAVASGLTVARLSRSSASPQHWQRYGRTRTGWTSSPIPRSATADLSRFVFLLRKSYSTETTNVSPGPQPPMPPLKPGQKPLTHIMHVRPPEQKAASAFAATEDKEGLRDISDAKDKAQQSADKASDIILAESAPLSAEADITSTVATASKTAKSAVAEKKSKTSVWTKIKGAVQHAWDGTRLLGVEVKISLKLAMKMLAGYELTRRESRQLKRTTEDLIRLVPFSVFIIVPFAELLLPVALKLFPNMLPSTFEGAVAKEKRIKNLRKTRKEVSEFLRSTVKESGLVLPQTANNAQREQFAEFFRKVRTSGESPTREELLSVCRMFKDDIVLDNLSRPQLVAMARYMNLPTFGTDMVLRYQIRHRMRQTKRDDRAIDYEGVDSLSVPELQSACQSRGIKSHGVSPARLRDDLQNWLDLRLRQNVPSTLLLLSAAYTYGEAESIDSHYDALLSVLSSIPDELYHEAELQVHHAEGTATNKQRLEVVKEQEELIKDENEEISKTGKVIKDDVSVDDEPVAQKLPNDQTK</sequence>
<accession>A0ACC3TMX1</accession>
<dbReference type="Proteomes" id="UP001489719">
    <property type="component" value="Unassembled WGS sequence"/>
</dbReference>
<dbReference type="EMBL" id="MU970097">
    <property type="protein sequence ID" value="KAK9321473.1"/>
    <property type="molecule type" value="Genomic_DNA"/>
</dbReference>